<accession>A0A9D4MSM3</accession>
<dbReference type="EMBL" id="JAIWYP010000001">
    <property type="protein sequence ID" value="KAH3882903.1"/>
    <property type="molecule type" value="Genomic_DNA"/>
</dbReference>
<feature type="compositionally biased region" description="Polar residues" evidence="2">
    <location>
        <begin position="1"/>
        <end position="10"/>
    </location>
</feature>
<organism evidence="3 4">
    <name type="scientific">Dreissena polymorpha</name>
    <name type="common">Zebra mussel</name>
    <name type="synonym">Mytilus polymorpha</name>
    <dbReference type="NCBI Taxonomy" id="45954"/>
    <lineage>
        <taxon>Eukaryota</taxon>
        <taxon>Metazoa</taxon>
        <taxon>Spiralia</taxon>
        <taxon>Lophotrochozoa</taxon>
        <taxon>Mollusca</taxon>
        <taxon>Bivalvia</taxon>
        <taxon>Autobranchia</taxon>
        <taxon>Heteroconchia</taxon>
        <taxon>Euheterodonta</taxon>
        <taxon>Imparidentia</taxon>
        <taxon>Neoheterodontei</taxon>
        <taxon>Myida</taxon>
        <taxon>Dreissenoidea</taxon>
        <taxon>Dreissenidae</taxon>
        <taxon>Dreissena</taxon>
    </lineage>
</organism>
<feature type="coiled-coil region" evidence="1">
    <location>
        <begin position="56"/>
        <end position="90"/>
    </location>
</feature>
<dbReference type="Proteomes" id="UP000828390">
    <property type="component" value="Unassembled WGS sequence"/>
</dbReference>
<evidence type="ECO:0000256" key="2">
    <source>
        <dbReference type="SAM" id="MobiDB-lite"/>
    </source>
</evidence>
<comment type="caution">
    <text evidence="3">The sequence shown here is derived from an EMBL/GenBank/DDBJ whole genome shotgun (WGS) entry which is preliminary data.</text>
</comment>
<evidence type="ECO:0000313" key="4">
    <source>
        <dbReference type="Proteomes" id="UP000828390"/>
    </source>
</evidence>
<gene>
    <name evidence="3" type="ORF">DPMN_006849</name>
</gene>
<protein>
    <submittedName>
        <fullName evidence="3">Uncharacterized protein</fullName>
    </submittedName>
</protein>
<evidence type="ECO:0000256" key="1">
    <source>
        <dbReference type="SAM" id="Coils"/>
    </source>
</evidence>
<keyword evidence="1" id="KW-0175">Coiled coil</keyword>
<proteinExistence type="predicted"/>
<evidence type="ECO:0000313" key="3">
    <source>
        <dbReference type="EMBL" id="KAH3882903.1"/>
    </source>
</evidence>
<dbReference type="AlphaFoldDB" id="A0A9D4MSM3"/>
<sequence length="264" mass="30937">MATADTSSDCTEIESESCAAPQTESVEIMSSDELTSELIDVNRRMETLAFQLQYNKAEHKNVVALKDERIEKLERELEKKTMTGTEMNNDTEILTSRIYYLKKELTKLEEEKRILFTAAVHKDEEIKNLTAKVEKLHTELYVTQERFRAKTEEVQLLNQKEHRLQRQLDENNQLMAENRQFMAENTKMMKEMKDQQQRDRMSDKRDIKEMEDRLVKKIVHEIKGTSPPKAGQPVQEITLELSTDVKFPPIVSRTTPKQTKSHKY</sequence>
<feature type="region of interest" description="Disordered" evidence="2">
    <location>
        <begin position="1"/>
        <end position="21"/>
    </location>
</feature>
<reference evidence="3" key="1">
    <citation type="journal article" date="2019" name="bioRxiv">
        <title>The Genome of the Zebra Mussel, Dreissena polymorpha: A Resource for Invasive Species Research.</title>
        <authorList>
            <person name="McCartney M.A."/>
            <person name="Auch B."/>
            <person name="Kono T."/>
            <person name="Mallez S."/>
            <person name="Zhang Y."/>
            <person name="Obille A."/>
            <person name="Becker A."/>
            <person name="Abrahante J.E."/>
            <person name="Garbe J."/>
            <person name="Badalamenti J.P."/>
            <person name="Herman A."/>
            <person name="Mangelson H."/>
            <person name="Liachko I."/>
            <person name="Sullivan S."/>
            <person name="Sone E.D."/>
            <person name="Koren S."/>
            <person name="Silverstein K.A.T."/>
            <person name="Beckman K.B."/>
            <person name="Gohl D.M."/>
        </authorList>
    </citation>
    <scope>NUCLEOTIDE SEQUENCE</scope>
    <source>
        <strain evidence="3">Duluth1</strain>
        <tissue evidence="3">Whole animal</tissue>
    </source>
</reference>
<reference evidence="3" key="2">
    <citation type="submission" date="2020-11" db="EMBL/GenBank/DDBJ databases">
        <authorList>
            <person name="McCartney M.A."/>
            <person name="Auch B."/>
            <person name="Kono T."/>
            <person name="Mallez S."/>
            <person name="Becker A."/>
            <person name="Gohl D.M."/>
            <person name="Silverstein K.A.T."/>
            <person name="Koren S."/>
            <person name="Bechman K.B."/>
            <person name="Herman A."/>
            <person name="Abrahante J.E."/>
            <person name="Garbe J."/>
        </authorList>
    </citation>
    <scope>NUCLEOTIDE SEQUENCE</scope>
    <source>
        <strain evidence="3">Duluth1</strain>
        <tissue evidence="3">Whole animal</tissue>
    </source>
</reference>
<name>A0A9D4MSM3_DREPO</name>
<feature type="coiled-coil region" evidence="1">
    <location>
        <begin position="119"/>
        <end position="213"/>
    </location>
</feature>
<keyword evidence="4" id="KW-1185">Reference proteome</keyword>